<gene>
    <name evidence="2" type="ORF">sscle_12g090370</name>
</gene>
<keyword evidence="1" id="KW-0732">Signal</keyword>
<proteinExistence type="predicted"/>
<protein>
    <submittedName>
        <fullName evidence="2">Uncharacterized protein</fullName>
    </submittedName>
</protein>
<dbReference type="EMBL" id="CP017825">
    <property type="protein sequence ID" value="APA14267.1"/>
    <property type="molecule type" value="Genomic_DNA"/>
</dbReference>
<feature type="chain" id="PRO_5009445077" evidence="1">
    <location>
        <begin position="25"/>
        <end position="406"/>
    </location>
</feature>
<evidence type="ECO:0000313" key="3">
    <source>
        <dbReference type="Proteomes" id="UP000177798"/>
    </source>
</evidence>
<sequence length="406" mass="43287">MLSPVVRISYTFVLLTYVFSYVKADCSSYGIDFQNGASYFINSGDTSNFTSVTQFTGCTGTADVILVAPDEDSWLCSDINTQPDNTNMLSTCPLSKSEMYSGSWTIVILGNNGNSSSFAAQRTFELVLGPQATVTYIPTVNITSVVTPSTTLPTTITEVDSTTLPAVTITEPSATAKNTVTITPKRVTTTKITTSTRTFTSRKYTFPIVTVTKTASCKVPIKPTARDPFANEHFLALAQSIKSNLAYRRTAGPAPIPAAITSAPRANFNNRDVPVDIASVLGRRAVGRLLEKKLKKRAPDVPTLTIIDTNTADWETSTITTTTDTTTFYSTATTTTSTTITPSPVTVRSGVTTATITAPTPTKTKIIPTFTITVVTSTITYNVTITKTATPSSVIASCTSKGGVII</sequence>
<feature type="signal peptide" evidence="1">
    <location>
        <begin position="1"/>
        <end position="24"/>
    </location>
</feature>
<evidence type="ECO:0000313" key="2">
    <source>
        <dbReference type="EMBL" id="APA14267.1"/>
    </source>
</evidence>
<reference evidence="3" key="1">
    <citation type="journal article" date="2017" name="Genome Biol. Evol.">
        <title>The complete genome sequence of the phytopathogenic fungus Sclerotinia sclerotiorum reveals insights into the genome architecture of broad host range pathogens.</title>
        <authorList>
            <person name="Derbyshire M."/>
            <person name="Denton-Giles M."/>
            <person name="Hegedus D."/>
            <person name="Seifbarghy S."/>
            <person name="Rollins J."/>
            <person name="van Kan J."/>
            <person name="Seidl M.F."/>
            <person name="Faino L."/>
            <person name="Mbengue M."/>
            <person name="Navaud O."/>
            <person name="Raffaele S."/>
            <person name="Hammond-Kosack K."/>
            <person name="Heard S."/>
            <person name="Oliver R."/>
        </authorList>
    </citation>
    <scope>NUCLEOTIDE SEQUENCE [LARGE SCALE GENOMIC DNA]</scope>
    <source>
        <strain evidence="3">ATCC 18683 / 1980 / Ss-1</strain>
    </source>
</reference>
<organism evidence="2 3">
    <name type="scientific">Sclerotinia sclerotiorum (strain ATCC 18683 / 1980 / Ss-1)</name>
    <name type="common">White mold</name>
    <name type="synonym">Whetzelinia sclerotiorum</name>
    <dbReference type="NCBI Taxonomy" id="665079"/>
    <lineage>
        <taxon>Eukaryota</taxon>
        <taxon>Fungi</taxon>
        <taxon>Dikarya</taxon>
        <taxon>Ascomycota</taxon>
        <taxon>Pezizomycotina</taxon>
        <taxon>Leotiomycetes</taxon>
        <taxon>Helotiales</taxon>
        <taxon>Sclerotiniaceae</taxon>
        <taxon>Sclerotinia</taxon>
    </lineage>
</organism>
<evidence type="ECO:0000256" key="1">
    <source>
        <dbReference type="SAM" id="SignalP"/>
    </source>
</evidence>
<dbReference type="VEuPathDB" id="FungiDB:sscle_12g090370"/>
<accession>A0A1D9QH48</accession>
<dbReference type="AlphaFoldDB" id="A0A1D9QH48"/>
<name>A0A1D9QH48_SCLS1</name>
<dbReference type="OrthoDB" id="3937708at2759"/>
<dbReference type="Proteomes" id="UP000177798">
    <property type="component" value="Chromosome 12"/>
</dbReference>